<dbReference type="SUPFAM" id="SSF56672">
    <property type="entry name" value="DNA/RNA polymerases"/>
    <property type="match status" value="1"/>
</dbReference>
<dbReference type="OrthoDB" id="1914518at2759"/>
<sequence>MINTDKQKESSLLLKLEDKIDNPDLKREYLLKLKDLITNEPSTSNKNSEIERGTPRLVINYKPLNIALQWIRHPIPNKKDLLKRLSEAKLFSKFDLKLELWQIQNQENNNYKIIPTNDLVLSKLELFITHNKYLRIITSSQKYIMFTITFPDIIINKEQLPNSSFIICFNIDSSLLSTSQICQQAFSGLQEMESIKDTLPPTKIKKIMSDTLSSTEIKKIMSNTLSFTKKRIRYLQKNETFEKRLQSLCVLEKILVCDTTIICSVRMKTLCVKIPFNNSNHTPPNPYKRDSFHTHPRPYKNSSFHSFIKTPEIMETLSSDRATESTKKRKFPSPTEIEESEKNFLSLTEIKCNTPKR</sequence>
<name>A0A1Q3D5S8_CEPFO</name>
<dbReference type="Proteomes" id="UP000187406">
    <property type="component" value="Unassembled WGS sequence"/>
</dbReference>
<feature type="region of interest" description="Disordered" evidence="1">
    <location>
        <begin position="317"/>
        <end position="340"/>
    </location>
</feature>
<dbReference type="InParanoid" id="A0A1Q3D5S8"/>
<evidence type="ECO:0000313" key="2">
    <source>
        <dbReference type="EMBL" id="GAV87663.1"/>
    </source>
</evidence>
<gene>
    <name evidence="2" type="ORF">CFOL_v3_31089</name>
</gene>
<dbReference type="InterPro" id="IPR043128">
    <property type="entry name" value="Rev_trsase/Diguanyl_cyclase"/>
</dbReference>
<reference evidence="3" key="1">
    <citation type="submission" date="2016-04" db="EMBL/GenBank/DDBJ databases">
        <title>Cephalotus genome sequencing.</title>
        <authorList>
            <person name="Fukushima K."/>
            <person name="Hasebe M."/>
            <person name="Fang X."/>
        </authorList>
    </citation>
    <scope>NUCLEOTIDE SEQUENCE [LARGE SCALE GENOMIC DNA]</scope>
    <source>
        <strain evidence="3">cv. St1</strain>
    </source>
</reference>
<dbReference type="Gene3D" id="3.30.70.270">
    <property type="match status" value="1"/>
</dbReference>
<protein>
    <submittedName>
        <fullName evidence="2">Uncharacterized protein</fullName>
    </submittedName>
</protein>
<accession>A0A1Q3D5S8</accession>
<dbReference type="InterPro" id="IPR043502">
    <property type="entry name" value="DNA/RNA_pol_sf"/>
</dbReference>
<evidence type="ECO:0000313" key="3">
    <source>
        <dbReference type="Proteomes" id="UP000187406"/>
    </source>
</evidence>
<evidence type="ECO:0000256" key="1">
    <source>
        <dbReference type="SAM" id="MobiDB-lite"/>
    </source>
</evidence>
<dbReference type="AlphaFoldDB" id="A0A1Q3D5S8"/>
<comment type="caution">
    <text evidence="2">The sequence shown here is derived from an EMBL/GenBank/DDBJ whole genome shotgun (WGS) entry which is preliminary data.</text>
</comment>
<organism evidence="2 3">
    <name type="scientific">Cephalotus follicularis</name>
    <name type="common">Albany pitcher plant</name>
    <dbReference type="NCBI Taxonomy" id="3775"/>
    <lineage>
        <taxon>Eukaryota</taxon>
        <taxon>Viridiplantae</taxon>
        <taxon>Streptophyta</taxon>
        <taxon>Embryophyta</taxon>
        <taxon>Tracheophyta</taxon>
        <taxon>Spermatophyta</taxon>
        <taxon>Magnoliopsida</taxon>
        <taxon>eudicotyledons</taxon>
        <taxon>Gunneridae</taxon>
        <taxon>Pentapetalae</taxon>
        <taxon>rosids</taxon>
        <taxon>fabids</taxon>
        <taxon>Oxalidales</taxon>
        <taxon>Cephalotaceae</taxon>
        <taxon>Cephalotus</taxon>
    </lineage>
</organism>
<dbReference type="EMBL" id="BDDD01004432">
    <property type="protein sequence ID" value="GAV87663.1"/>
    <property type="molecule type" value="Genomic_DNA"/>
</dbReference>
<proteinExistence type="predicted"/>
<keyword evidence="3" id="KW-1185">Reference proteome</keyword>